<keyword evidence="3" id="KW-1185">Reference proteome</keyword>
<reference evidence="2 3" key="1">
    <citation type="submission" date="2013-02" db="EMBL/GenBank/DDBJ databases">
        <title>The Genome Sequence of Acinetobacter sp. NIPH 809.</title>
        <authorList>
            <consortium name="The Broad Institute Genome Sequencing Platform"/>
            <consortium name="The Broad Institute Genome Sequencing Center for Infectious Disease"/>
            <person name="Cerqueira G."/>
            <person name="Feldgarden M."/>
            <person name="Courvalin P."/>
            <person name="Perichon B."/>
            <person name="Grillot-Courvalin C."/>
            <person name="Clermont D."/>
            <person name="Rocha E."/>
            <person name="Yoon E.-J."/>
            <person name="Nemec A."/>
            <person name="Walker B."/>
            <person name="Young S.K."/>
            <person name="Zeng Q."/>
            <person name="Gargeya S."/>
            <person name="Fitzgerald M."/>
            <person name="Haas B."/>
            <person name="Abouelleil A."/>
            <person name="Alvarado L."/>
            <person name="Arachchi H.M."/>
            <person name="Berlin A.M."/>
            <person name="Chapman S.B."/>
            <person name="Dewar J."/>
            <person name="Goldberg J."/>
            <person name="Griggs A."/>
            <person name="Gujja S."/>
            <person name="Hansen M."/>
            <person name="Howarth C."/>
            <person name="Imamovic A."/>
            <person name="Larimer J."/>
            <person name="McCowan C."/>
            <person name="Murphy C."/>
            <person name="Neiman D."/>
            <person name="Pearson M."/>
            <person name="Priest M."/>
            <person name="Roberts A."/>
            <person name="Saif S."/>
            <person name="Shea T."/>
            <person name="Sisk P."/>
            <person name="Sykes S."/>
            <person name="Wortman J."/>
            <person name="Nusbaum C."/>
            <person name="Birren B."/>
        </authorList>
    </citation>
    <scope>NUCLEOTIDE SEQUENCE [LARGE SCALE GENOMIC DNA]</scope>
    <source>
        <strain evidence="2 3">NIPH 809</strain>
    </source>
</reference>
<name>A0ABP2TP96_9GAMM</name>
<feature type="domain" description="DNA mimic protein DMP19 C-terminal" evidence="1">
    <location>
        <begin position="42"/>
        <end position="94"/>
    </location>
</feature>
<protein>
    <recommendedName>
        <fullName evidence="1">DNA mimic protein DMP19 C-terminal domain-containing protein</fullName>
    </recommendedName>
</protein>
<evidence type="ECO:0000313" key="2">
    <source>
        <dbReference type="EMBL" id="ENU23803.1"/>
    </source>
</evidence>
<evidence type="ECO:0000313" key="3">
    <source>
        <dbReference type="Proteomes" id="UP000013034"/>
    </source>
</evidence>
<proteinExistence type="predicted"/>
<dbReference type="Pfam" id="PF14300">
    <property type="entry name" value="DMP19"/>
    <property type="match status" value="1"/>
</dbReference>
<dbReference type="Proteomes" id="UP000013034">
    <property type="component" value="Unassembled WGS sequence"/>
</dbReference>
<comment type="caution">
    <text evidence="2">The sequence shown here is derived from an EMBL/GenBank/DDBJ whole genome shotgun (WGS) entry which is preliminary data.</text>
</comment>
<evidence type="ECO:0000259" key="1">
    <source>
        <dbReference type="Pfam" id="PF14300"/>
    </source>
</evidence>
<dbReference type="EMBL" id="APOI01000015">
    <property type="protein sequence ID" value="ENU23803.1"/>
    <property type="molecule type" value="Genomic_DNA"/>
</dbReference>
<dbReference type="InterPro" id="IPR025402">
    <property type="entry name" value="DMP19_C"/>
</dbReference>
<sequence>MQQLNKIFVSKKAFESSDIFRLIESNISVVNVLREEGIDIESIHPDAMSSFYVDFYLAQYNNGNFSQFVWNTQWSPELNVEISNSLKKIGAEKLCICLFNNVKK</sequence>
<gene>
    <name evidence="2" type="ORF">F993_01957</name>
</gene>
<organism evidence="2 3">
    <name type="scientific">Acinetobacter proteolyticus</name>
    <dbReference type="NCBI Taxonomy" id="1776741"/>
    <lineage>
        <taxon>Bacteria</taxon>
        <taxon>Pseudomonadati</taxon>
        <taxon>Pseudomonadota</taxon>
        <taxon>Gammaproteobacteria</taxon>
        <taxon>Moraxellales</taxon>
        <taxon>Moraxellaceae</taxon>
        <taxon>Acinetobacter</taxon>
    </lineage>
</organism>
<accession>A0ABP2TP96</accession>
<dbReference type="RefSeq" id="WP_004654247.1">
    <property type="nucleotide sequence ID" value="NZ_KB849179.1"/>
</dbReference>